<dbReference type="Pfam" id="PF14559">
    <property type="entry name" value="TPR_19"/>
    <property type="match status" value="1"/>
</dbReference>
<proteinExistence type="predicted"/>
<comment type="caution">
    <text evidence="2">The sequence shown here is derived from an EMBL/GenBank/DDBJ whole genome shotgun (WGS) entry which is preliminary data.</text>
</comment>
<accession>A0A2N5M783</accession>
<gene>
    <name evidence="2" type="ORF">CUU66_09120</name>
</gene>
<dbReference type="InterPro" id="IPR019734">
    <property type="entry name" value="TPR_rpt"/>
</dbReference>
<evidence type="ECO:0000256" key="1">
    <source>
        <dbReference type="PROSITE-ProRule" id="PRU00339"/>
    </source>
</evidence>
<dbReference type="AlphaFoldDB" id="A0A2N5M783"/>
<dbReference type="RefSeq" id="WP_101641376.1">
    <property type="nucleotide sequence ID" value="NZ_PGUY01000027.1"/>
</dbReference>
<feature type="repeat" description="TPR" evidence="1">
    <location>
        <begin position="21"/>
        <end position="54"/>
    </location>
</feature>
<dbReference type="SUPFAM" id="SSF48452">
    <property type="entry name" value="TPR-like"/>
    <property type="match status" value="1"/>
</dbReference>
<evidence type="ECO:0000313" key="2">
    <source>
        <dbReference type="EMBL" id="PLT30192.1"/>
    </source>
</evidence>
<keyword evidence="1" id="KW-0802">TPR repeat</keyword>
<dbReference type="Proteomes" id="UP000234748">
    <property type="component" value="Unassembled WGS sequence"/>
</dbReference>
<reference evidence="2 3" key="1">
    <citation type="submission" date="2017-11" db="EMBL/GenBank/DDBJ databases">
        <title>Comparitive Functional Genomics of Dry Heat Resistant strains isolated from the Viking Spacecraft.</title>
        <authorList>
            <person name="Seuylemezian A."/>
            <person name="Cooper K."/>
            <person name="Vaishampayan P."/>
        </authorList>
    </citation>
    <scope>NUCLEOTIDE SEQUENCE [LARGE SCALE GENOMIC DNA]</scope>
    <source>
        <strain evidence="2 3">V1-29</strain>
    </source>
</reference>
<keyword evidence="3" id="KW-1185">Reference proteome</keyword>
<dbReference type="InterPro" id="IPR011990">
    <property type="entry name" value="TPR-like_helical_dom_sf"/>
</dbReference>
<dbReference type="PROSITE" id="PS50005">
    <property type="entry name" value="TPR"/>
    <property type="match status" value="1"/>
</dbReference>
<sequence>MRGKNKKAERDRKVIPFPGLAKRLIDLGLDALKDKEYKNAAKLFNQARELDPDNPELNIGLVVSWVELGVYKEAKELCRELLLKGIGDYFQVVNIYLMILLNLNEHEEMIHTIKALLEEKQVPPDKEEQFYKMLEFCERALEETDILDVTADLDDDTLTGELDFLAQKSEQEQLLLISQLAHTNIRPYLMEVQSFLGNPDAHPFLKTLLLNILKEQSVQEETEIHKFGRSMKVNPDHLPDVMHTEFLIQTLEELESRLSHENPTLMEFAQSLIERHNFVLYPFEPHEQGFNDWAAAYHFLTAEYQGEPAAIAGLAKKYSGDPENINEIINRIRKFEEISYPII</sequence>
<protein>
    <submittedName>
        <fullName evidence="2">Uncharacterized protein</fullName>
    </submittedName>
</protein>
<evidence type="ECO:0000313" key="3">
    <source>
        <dbReference type="Proteomes" id="UP000234748"/>
    </source>
</evidence>
<dbReference type="Gene3D" id="1.25.40.10">
    <property type="entry name" value="Tetratricopeptide repeat domain"/>
    <property type="match status" value="1"/>
</dbReference>
<organism evidence="2 3">
    <name type="scientific">Peribacillus deserti</name>
    <dbReference type="NCBI Taxonomy" id="673318"/>
    <lineage>
        <taxon>Bacteria</taxon>
        <taxon>Bacillati</taxon>
        <taxon>Bacillota</taxon>
        <taxon>Bacilli</taxon>
        <taxon>Bacillales</taxon>
        <taxon>Bacillaceae</taxon>
        <taxon>Peribacillus</taxon>
    </lineage>
</organism>
<dbReference type="EMBL" id="PGUY01000027">
    <property type="protein sequence ID" value="PLT30192.1"/>
    <property type="molecule type" value="Genomic_DNA"/>
</dbReference>
<dbReference type="OrthoDB" id="2364593at2"/>
<name>A0A2N5M783_9BACI</name>
<dbReference type="SUPFAM" id="SSF116965">
    <property type="entry name" value="Hypothetical protein MPN330"/>
    <property type="match status" value="1"/>
</dbReference>